<keyword evidence="1" id="KW-0472">Membrane</keyword>
<evidence type="ECO:0000313" key="2">
    <source>
        <dbReference type="EMBL" id="KAI5082466.1"/>
    </source>
</evidence>
<keyword evidence="1" id="KW-1133">Transmembrane helix</keyword>
<reference evidence="2" key="1">
    <citation type="submission" date="2021-01" db="EMBL/GenBank/DDBJ databases">
        <title>Adiantum capillus-veneris genome.</title>
        <authorList>
            <person name="Fang Y."/>
            <person name="Liao Q."/>
        </authorList>
    </citation>
    <scope>NUCLEOTIDE SEQUENCE</scope>
    <source>
        <strain evidence="2">H3</strain>
        <tissue evidence="2">Leaf</tissue>
    </source>
</reference>
<dbReference type="AlphaFoldDB" id="A0A9D4ZQS9"/>
<evidence type="ECO:0000313" key="3">
    <source>
        <dbReference type="Proteomes" id="UP000886520"/>
    </source>
</evidence>
<proteinExistence type="predicted"/>
<feature type="transmembrane region" description="Helical" evidence="1">
    <location>
        <begin position="18"/>
        <end position="36"/>
    </location>
</feature>
<protein>
    <submittedName>
        <fullName evidence="2">Uncharacterized protein</fullName>
    </submittedName>
</protein>
<keyword evidence="1" id="KW-0812">Transmembrane</keyword>
<dbReference type="CDD" id="cd09272">
    <property type="entry name" value="RNase_HI_RT_Ty1"/>
    <property type="match status" value="1"/>
</dbReference>
<evidence type="ECO:0000256" key="1">
    <source>
        <dbReference type="SAM" id="Phobius"/>
    </source>
</evidence>
<keyword evidence="3" id="KW-1185">Reference proteome</keyword>
<dbReference type="PANTHER" id="PTHR11439:SF463">
    <property type="entry name" value="REVERSE TRANSCRIPTASE TY1_COPIA-TYPE DOMAIN-CONTAINING PROTEIN"/>
    <property type="match status" value="1"/>
</dbReference>
<sequence length="125" mass="13970">MHKHWIFHYLSGNLHLGLFYPGGIIAAIFACFFGLCKSFSDSDWVGCYDTQMFTSGLVSCSAVHAYHGWSKKQPTVATPNYEAEYRAIFTASIECVRLRRLMADLGVGQDTANIIYIDSESPSFV</sequence>
<gene>
    <name evidence="2" type="ORF">GOP47_0002209</name>
</gene>
<accession>A0A9D4ZQS9</accession>
<name>A0A9D4ZQS9_ADICA</name>
<dbReference type="PROSITE" id="PS51257">
    <property type="entry name" value="PROKAR_LIPOPROTEIN"/>
    <property type="match status" value="1"/>
</dbReference>
<dbReference type="EMBL" id="JABFUD020000003">
    <property type="protein sequence ID" value="KAI5082466.1"/>
    <property type="molecule type" value="Genomic_DNA"/>
</dbReference>
<dbReference type="OrthoDB" id="1302224at2759"/>
<organism evidence="2 3">
    <name type="scientific">Adiantum capillus-veneris</name>
    <name type="common">Maidenhair fern</name>
    <dbReference type="NCBI Taxonomy" id="13818"/>
    <lineage>
        <taxon>Eukaryota</taxon>
        <taxon>Viridiplantae</taxon>
        <taxon>Streptophyta</taxon>
        <taxon>Embryophyta</taxon>
        <taxon>Tracheophyta</taxon>
        <taxon>Polypodiopsida</taxon>
        <taxon>Polypodiidae</taxon>
        <taxon>Polypodiales</taxon>
        <taxon>Pteridineae</taxon>
        <taxon>Pteridaceae</taxon>
        <taxon>Vittarioideae</taxon>
        <taxon>Adiantum</taxon>
    </lineage>
</organism>
<comment type="caution">
    <text evidence="2">The sequence shown here is derived from an EMBL/GenBank/DDBJ whole genome shotgun (WGS) entry which is preliminary data.</text>
</comment>
<dbReference type="PANTHER" id="PTHR11439">
    <property type="entry name" value="GAG-POL-RELATED RETROTRANSPOSON"/>
    <property type="match status" value="1"/>
</dbReference>
<dbReference type="Proteomes" id="UP000886520">
    <property type="component" value="Chromosome 2"/>
</dbReference>